<proteinExistence type="predicted"/>
<evidence type="ECO:0000313" key="5">
    <source>
        <dbReference type="Proteomes" id="UP000571817"/>
    </source>
</evidence>
<protein>
    <submittedName>
        <fullName evidence="4">DNA-binding transcriptional MerR regulator</fullName>
    </submittedName>
</protein>
<evidence type="ECO:0000313" key="4">
    <source>
        <dbReference type="EMBL" id="NYJ74589.1"/>
    </source>
</evidence>
<dbReference type="InterPro" id="IPR047057">
    <property type="entry name" value="MerR_fam"/>
</dbReference>
<organism evidence="4 5">
    <name type="scientific">Allobranchiibius huperziae</name>
    <dbReference type="NCBI Taxonomy" id="1874116"/>
    <lineage>
        <taxon>Bacteria</taxon>
        <taxon>Bacillati</taxon>
        <taxon>Actinomycetota</taxon>
        <taxon>Actinomycetes</taxon>
        <taxon>Micrococcales</taxon>
        <taxon>Dermacoccaceae</taxon>
        <taxon>Allobranchiibius</taxon>
    </lineage>
</organism>
<reference evidence="4 5" key="1">
    <citation type="submission" date="2020-07" db="EMBL/GenBank/DDBJ databases">
        <title>Sequencing the genomes of 1000 actinobacteria strains.</title>
        <authorList>
            <person name="Klenk H.-P."/>
        </authorList>
    </citation>
    <scope>NUCLEOTIDE SEQUENCE [LARGE SCALE GENOMIC DNA]</scope>
    <source>
        <strain evidence="4 5">DSM 29531</strain>
    </source>
</reference>
<dbReference type="EMBL" id="JACCFW010000001">
    <property type="protein sequence ID" value="NYJ74589.1"/>
    <property type="molecule type" value="Genomic_DNA"/>
</dbReference>
<gene>
    <name evidence="4" type="ORF">HNR15_001552</name>
</gene>
<dbReference type="PANTHER" id="PTHR30204:SF3">
    <property type="entry name" value="HTH MERR-TYPE DOMAIN-CONTAINING PROTEIN"/>
    <property type="match status" value="1"/>
</dbReference>
<dbReference type="PROSITE" id="PS50937">
    <property type="entry name" value="HTH_MERR_2"/>
    <property type="match status" value="1"/>
</dbReference>
<accession>A0A853DF45</accession>
<sequence>MAATGTTGDAASVLQDGTRAAQPLQGALFAHPGDASDTETVGYRGPAACNAAGVTYRQLDYWARTGLLEPSVRNPSGSGHQRLYSFRDILVLKVVKRLLDTGVSLQQIRIAVSTLRARGVSDLAGITLMSDGASVYECTSDEEVIDLMRGGQGVFGIALGSVWREVEGTLSELPSERPEEPEPAVHPGDELRQRRQARHAG</sequence>
<evidence type="ECO:0000259" key="3">
    <source>
        <dbReference type="PROSITE" id="PS50937"/>
    </source>
</evidence>
<comment type="caution">
    <text evidence="4">The sequence shown here is derived from an EMBL/GenBank/DDBJ whole genome shotgun (WGS) entry which is preliminary data.</text>
</comment>
<keyword evidence="1 4" id="KW-0238">DNA-binding</keyword>
<dbReference type="InterPro" id="IPR000551">
    <property type="entry name" value="MerR-type_HTH_dom"/>
</dbReference>
<dbReference type="Proteomes" id="UP000571817">
    <property type="component" value="Unassembled WGS sequence"/>
</dbReference>
<evidence type="ECO:0000256" key="1">
    <source>
        <dbReference type="ARBA" id="ARBA00023125"/>
    </source>
</evidence>
<feature type="region of interest" description="Disordered" evidence="2">
    <location>
        <begin position="170"/>
        <end position="201"/>
    </location>
</feature>
<keyword evidence="5" id="KW-1185">Reference proteome</keyword>
<dbReference type="GO" id="GO:0003700">
    <property type="term" value="F:DNA-binding transcription factor activity"/>
    <property type="evidence" value="ECO:0007669"/>
    <property type="project" value="InterPro"/>
</dbReference>
<dbReference type="AlphaFoldDB" id="A0A853DF45"/>
<dbReference type="Pfam" id="PF13411">
    <property type="entry name" value="MerR_1"/>
    <property type="match status" value="1"/>
</dbReference>
<dbReference type="SMART" id="SM00422">
    <property type="entry name" value="HTH_MERR"/>
    <property type="match status" value="1"/>
</dbReference>
<name>A0A853DF45_9MICO</name>
<dbReference type="SUPFAM" id="SSF46955">
    <property type="entry name" value="Putative DNA-binding domain"/>
    <property type="match status" value="1"/>
</dbReference>
<dbReference type="InterPro" id="IPR009061">
    <property type="entry name" value="DNA-bd_dom_put_sf"/>
</dbReference>
<evidence type="ECO:0000256" key="2">
    <source>
        <dbReference type="SAM" id="MobiDB-lite"/>
    </source>
</evidence>
<dbReference type="GO" id="GO:0003677">
    <property type="term" value="F:DNA binding"/>
    <property type="evidence" value="ECO:0007669"/>
    <property type="project" value="UniProtKB-KW"/>
</dbReference>
<dbReference type="Gene3D" id="1.10.1660.10">
    <property type="match status" value="1"/>
</dbReference>
<feature type="domain" description="HTH merR-type" evidence="3">
    <location>
        <begin position="51"/>
        <end position="114"/>
    </location>
</feature>
<dbReference type="PANTHER" id="PTHR30204">
    <property type="entry name" value="REDOX-CYCLING DRUG-SENSING TRANSCRIPTIONAL ACTIVATOR SOXR"/>
    <property type="match status" value="1"/>
</dbReference>